<dbReference type="GO" id="GO:0009166">
    <property type="term" value="P:nucleotide catabolic process"/>
    <property type="evidence" value="ECO:0007669"/>
    <property type="project" value="InterPro"/>
</dbReference>
<dbReference type="EMBL" id="MUBJ01000001">
    <property type="protein sequence ID" value="OTA18332.1"/>
    <property type="molecule type" value="Genomic_DNA"/>
</dbReference>
<evidence type="ECO:0000313" key="8">
    <source>
        <dbReference type="Proteomes" id="UP000194350"/>
    </source>
</evidence>
<keyword evidence="4" id="KW-0547">Nucleotide-binding</keyword>
<name>A0A1Y2SJY0_9GAMM</name>
<evidence type="ECO:0000313" key="7">
    <source>
        <dbReference type="EMBL" id="OTA18332.1"/>
    </source>
</evidence>
<dbReference type="Pfam" id="PF00149">
    <property type="entry name" value="Metallophos"/>
    <property type="match status" value="1"/>
</dbReference>
<dbReference type="PRINTS" id="PR01607">
    <property type="entry name" value="APYRASEFAMLY"/>
</dbReference>
<comment type="caution">
    <text evidence="7">The sequence shown here is derived from an EMBL/GenBank/DDBJ whole genome shotgun (WGS) entry which is preliminary data.</text>
</comment>
<feature type="signal peptide" evidence="4">
    <location>
        <begin position="1"/>
        <end position="25"/>
    </location>
</feature>
<dbReference type="InterPro" id="IPR008334">
    <property type="entry name" value="5'-Nucleotdase_C"/>
</dbReference>
<organism evidence="7 8">
    <name type="scientific">Xenorhabdus vietnamensis</name>
    <dbReference type="NCBI Taxonomy" id="351656"/>
    <lineage>
        <taxon>Bacteria</taxon>
        <taxon>Pseudomonadati</taxon>
        <taxon>Pseudomonadota</taxon>
        <taxon>Gammaproteobacteria</taxon>
        <taxon>Enterobacterales</taxon>
        <taxon>Morganellaceae</taxon>
        <taxon>Xenorhabdus</taxon>
    </lineage>
</organism>
<feature type="domain" description="5'-Nucleotidase C-terminal" evidence="6">
    <location>
        <begin position="349"/>
        <end position="507"/>
    </location>
</feature>
<keyword evidence="4" id="KW-0378">Hydrolase</keyword>
<dbReference type="GO" id="GO:0000166">
    <property type="term" value="F:nucleotide binding"/>
    <property type="evidence" value="ECO:0007669"/>
    <property type="project" value="UniProtKB-KW"/>
</dbReference>
<proteinExistence type="inferred from homology"/>
<dbReference type="Gene3D" id="3.60.21.10">
    <property type="match status" value="1"/>
</dbReference>
<reference evidence="7 8" key="1">
    <citation type="submission" date="2016-10" db="EMBL/GenBank/DDBJ databases">
        <title>Systematic genetic and metabolomic analysis of Xenorhabdus and Photorhabdus spp., highlights the requirements for a dual symbiotic and pathogenic life style.</title>
        <authorList>
            <person name="Tobias N.J."/>
            <person name="Wolff H."/>
            <person name="Djahanschiri B."/>
            <person name="Pidot S.J."/>
            <person name="Stinear T.P."/>
            <person name="Ebersberger I."/>
            <person name="Bode H.B."/>
        </authorList>
    </citation>
    <scope>NUCLEOTIDE SEQUENCE [LARGE SCALE GENOMIC DNA]</scope>
    <source>
        <strain evidence="7 8">DSM 22392</strain>
    </source>
</reference>
<feature type="domain" description="Calcineurin-like phosphoesterase" evidence="5">
    <location>
        <begin position="35"/>
        <end position="275"/>
    </location>
</feature>
<comment type="subcellular location">
    <subcellularLocation>
        <location evidence="1">Secreted</location>
    </subcellularLocation>
</comment>
<dbReference type="InterPro" id="IPR029052">
    <property type="entry name" value="Metallo-depent_PP-like"/>
</dbReference>
<accession>A0A1Y2SJY0</accession>
<dbReference type="SUPFAM" id="SSF56300">
    <property type="entry name" value="Metallo-dependent phosphatases"/>
    <property type="match status" value="1"/>
</dbReference>
<dbReference type="Gene3D" id="3.90.780.10">
    <property type="entry name" value="5'-Nucleotidase, C-terminal domain"/>
    <property type="match status" value="1"/>
</dbReference>
<dbReference type="Pfam" id="PF02872">
    <property type="entry name" value="5_nucleotid_C"/>
    <property type="match status" value="1"/>
</dbReference>
<evidence type="ECO:0000256" key="1">
    <source>
        <dbReference type="ARBA" id="ARBA00004613"/>
    </source>
</evidence>
<dbReference type="FunFam" id="3.90.780.10:FF:000004">
    <property type="entry name" value="UDP-sugar hydrolase, putative"/>
    <property type="match status" value="1"/>
</dbReference>
<dbReference type="PANTHER" id="PTHR11575">
    <property type="entry name" value="5'-NUCLEOTIDASE-RELATED"/>
    <property type="match status" value="1"/>
</dbReference>
<evidence type="ECO:0000256" key="2">
    <source>
        <dbReference type="ARBA" id="ARBA00022525"/>
    </source>
</evidence>
<dbReference type="GO" id="GO:0030288">
    <property type="term" value="C:outer membrane-bounded periplasmic space"/>
    <property type="evidence" value="ECO:0007669"/>
    <property type="project" value="TreeGrafter"/>
</dbReference>
<evidence type="ECO:0000256" key="3">
    <source>
        <dbReference type="ARBA" id="ARBA00022729"/>
    </source>
</evidence>
<keyword evidence="2" id="KW-0964">Secreted</keyword>
<dbReference type="SUPFAM" id="SSF55816">
    <property type="entry name" value="5'-nucleotidase (syn. UDP-sugar hydrolase), C-terminal domain"/>
    <property type="match status" value="1"/>
</dbReference>
<sequence length="545" mass="58562">MNYKYKLIPIAIGAALLAGCVTKPAYDPTNVVDVRVLGLNDFHGALKAPGPNQPGGIEHMATLIKALKQENPNNIVVAAGDMIGASPLLSSMFHDEPSIEALSLAGLEATSVGNHEFDKGKSELLRKQNGGCHPVTGCQGPKPFKGAGFQYLSANVTVNETGKTLFPEYVIKEFDGVPVAFIGLTLEGTPAIVTPQGTEGLTFSNEVKTINALVPELQKKGVKAIGVLIHEGAAQKRNGGHIDVNACNDVTGKVLEIVNHLDKEVDFVISGHTHQAYNCVINGKSVTSAQSNGALLTQLDLKLDKTTKDVVDFKAKNIWVDNRKYGKDPKITELLSSYEKIATPLASRVVGKLESNLTKETSAGGESALGKVIADAHLYATTARENGGAQIAFVNSGGIRAPMDAGDVTYNAIYTVQPFSNVMVTKTLTGEQIKRLLEQQWDRSRPQVLAVSHSLQYSWDSTKPVGDRLIVDSIKINGKPIDLKAKYRVAANEYLATGGSSFSVFKEGTDPVYNVPDIDAVVKYFSEKSPIHYPKQDRIIDLGVK</sequence>
<keyword evidence="8" id="KW-1185">Reference proteome</keyword>
<dbReference type="STRING" id="351656.Xvie_00152"/>
<keyword evidence="3 4" id="KW-0732">Signal</keyword>
<dbReference type="PROSITE" id="PS51257">
    <property type="entry name" value="PROKAR_LIPOPROTEIN"/>
    <property type="match status" value="1"/>
</dbReference>
<dbReference type="Proteomes" id="UP000194350">
    <property type="component" value="Unassembled WGS sequence"/>
</dbReference>
<evidence type="ECO:0000256" key="4">
    <source>
        <dbReference type="RuleBase" id="RU362119"/>
    </source>
</evidence>
<dbReference type="InterPro" id="IPR006179">
    <property type="entry name" value="5_nucleotidase/apyrase"/>
</dbReference>
<evidence type="ECO:0000259" key="6">
    <source>
        <dbReference type="Pfam" id="PF02872"/>
    </source>
</evidence>
<protein>
    <submittedName>
        <fullName evidence="7">Adenosine synthase A</fullName>
    </submittedName>
</protein>
<comment type="similarity">
    <text evidence="4">Belongs to the 5'-nucleotidase family.</text>
</comment>
<dbReference type="GO" id="GO:0008768">
    <property type="term" value="F:UDP-sugar diphosphatase activity"/>
    <property type="evidence" value="ECO:0007669"/>
    <property type="project" value="TreeGrafter"/>
</dbReference>
<dbReference type="OrthoDB" id="9803927at2"/>
<gene>
    <name evidence="7" type="ORF">Xvie_00152</name>
</gene>
<dbReference type="GO" id="GO:0005576">
    <property type="term" value="C:extracellular region"/>
    <property type="evidence" value="ECO:0007669"/>
    <property type="project" value="UniProtKB-SubCell"/>
</dbReference>
<dbReference type="GO" id="GO:0008253">
    <property type="term" value="F:5'-nucleotidase activity"/>
    <property type="evidence" value="ECO:0007669"/>
    <property type="project" value="TreeGrafter"/>
</dbReference>
<dbReference type="RefSeq" id="WP_086107497.1">
    <property type="nucleotide sequence ID" value="NZ_CAWNGD010000001.1"/>
</dbReference>
<dbReference type="InterPro" id="IPR004843">
    <property type="entry name" value="Calcineurin-like_PHP"/>
</dbReference>
<feature type="chain" id="PRO_5011825345" evidence="4">
    <location>
        <begin position="26"/>
        <end position="545"/>
    </location>
</feature>
<evidence type="ECO:0000259" key="5">
    <source>
        <dbReference type="Pfam" id="PF00149"/>
    </source>
</evidence>
<dbReference type="InterPro" id="IPR036907">
    <property type="entry name" value="5'-Nucleotdase_C_sf"/>
</dbReference>
<dbReference type="AlphaFoldDB" id="A0A1Y2SJY0"/>
<dbReference type="PANTHER" id="PTHR11575:SF24">
    <property type="entry name" value="5'-NUCLEOTIDASE"/>
    <property type="match status" value="1"/>
</dbReference>